<keyword evidence="6" id="KW-0238">DNA-binding</keyword>
<dbReference type="EC" id="3.4.-.-" evidence="8"/>
<evidence type="ECO:0000256" key="8">
    <source>
        <dbReference type="RuleBase" id="RU364100"/>
    </source>
</evidence>
<keyword evidence="3" id="KW-0227">DNA damage</keyword>
<gene>
    <name evidence="10" type="ORF">QNA08_06025</name>
</gene>
<comment type="caution">
    <text evidence="10">The sequence shown here is derived from an EMBL/GenBank/DDBJ whole genome shotgun (WGS) entry which is preliminary data.</text>
</comment>
<evidence type="ECO:0000313" key="10">
    <source>
        <dbReference type="EMBL" id="MDJ1157787.1"/>
    </source>
</evidence>
<dbReference type="Pfam" id="PF02586">
    <property type="entry name" value="SRAP"/>
    <property type="match status" value="1"/>
</dbReference>
<dbReference type="PANTHER" id="PTHR13604:SF0">
    <property type="entry name" value="ABASIC SITE PROCESSING PROTEIN HMCES"/>
    <property type="match status" value="1"/>
</dbReference>
<dbReference type="Gene3D" id="3.90.1680.10">
    <property type="entry name" value="SOS response associated peptidase-like"/>
    <property type="match status" value="1"/>
</dbReference>
<proteinExistence type="inferred from homology"/>
<evidence type="ECO:0000256" key="1">
    <source>
        <dbReference type="ARBA" id="ARBA00008136"/>
    </source>
</evidence>
<dbReference type="PANTHER" id="PTHR13604">
    <property type="entry name" value="DC12-RELATED"/>
    <property type="match status" value="1"/>
</dbReference>
<comment type="similarity">
    <text evidence="1 8">Belongs to the SOS response-associated peptidase family.</text>
</comment>
<dbReference type="InterPro" id="IPR003738">
    <property type="entry name" value="SRAP"/>
</dbReference>
<evidence type="ECO:0000256" key="3">
    <source>
        <dbReference type="ARBA" id="ARBA00022763"/>
    </source>
</evidence>
<evidence type="ECO:0000256" key="4">
    <source>
        <dbReference type="ARBA" id="ARBA00022801"/>
    </source>
</evidence>
<dbReference type="RefSeq" id="WP_283739786.1">
    <property type="nucleotide sequence ID" value="NZ_JASJEV010000003.1"/>
</dbReference>
<evidence type="ECO:0000256" key="6">
    <source>
        <dbReference type="ARBA" id="ARBA00023125"/>
    </source>
</evidence>
<reference evidence="10 11" key="1">
    <citation type="submission" date="2023-05" db="EMBL/GenBank/DDBJ databases">
        <title>Chelatococcus sp. nov., a moderately thermophilic bacterium isolated from hot spring microbial mat.</title>
        <authorList>
            <person name="Hu C.-J."/>
            <person name="Li W.-J."/>
        </authorList>
    </citation>
    <scope>NUCLEOTIDE SEQUENCE [LARGE SCALE GENOMIC DNA]</scope>
    <source>
        <strain evidence="10 11">SYSU G07232</strain>
    </source>
</reference>
<keyword evidence="11" id="KW-1185">Reference proteome</keyword>
<name>A0ABT7AEJ1_9HYPH</name>
<dbReference type="SUPFAM" id="SSF143081">
    <property type="entry name" value="BB1717-like"/>
    <property type="match status" value="1"/>
</dbReference>
<keyword evidence="2 8" id="KW-0645">Protease</keyword>
<dbReference type="EMBL" id="JASJEV010000003">
    <property type="protein sequence ID" value="MDJ1157787.1"/>
    <property type="molecule type" value="Genomic_DNA"/>
</dbReference>
<evidence type="ECO:0000256" key="7">
    <source>
        <dbReference type="ARBA" id="ARBA00023239"/>
    </source>
</evidence>
<dbReference type="InterPro" id="IPR036590">
    <property type="entry name" value="SRAP-like"/>
</dbReference>
<organism evidence="10 11">
    <name type="scientific">Chelatococcus albus</name>
    <dbReference type="NCBI Taxonomy" id="3047466"/>
    <lineage>
        <taxon>Bacteria</taxon>
        <taxon>Pseudomonadati</taxon>
        <taxon>Pseudomonadota</taxon>
        <taxon>Alphaproteobacteria</taxon>
        <taxon>Hyphomicrobiales</taxon>
        <taxon>Chelatococcaceae</taxon>
        <taxon>Chelatococcus</taxon>
    </lineage>
</organism>
<keyword evidence="5" id="KW-0190">Covalent protein-DNA linkage</keyword>
<evidence type="ECO:0000256" key="2">
    <source>
        <dbReference type="ARBA" id="ARBA00022670"/>
    </source>
</evidence>
<accession>A0ABT7AEJ1</accession>
<sequence length="259" mass="28587">MCGRFALTHTPEQVRAMFGYANHPNFPPRYNVAPTQPVGIVRQEGGRRRFMLVRWGLLPAWVKDPGEFPRIINARGETVAEKPAFRASIRHRRCLVPADAFYEWRRENGGRRAPFMIRRRDRALMAFAAIWETYAAPDGGEIDTMAIVTTTASGTLASLHDRMPVILGETAFGPWLDVTSTRLEEALALVRPAPDDLLEVIAVGPAVNKAVTDDPSVQAPAIRDGDSHGDSPRPAGVPISPRGRRLALPEQASLFAFDD</sequence>
<protein>
    <recommendedName>
        <fullName evidence="8">Abasic site processing protein</fullName>
        <ecNumber evidence="8">3.4.-.-</ecNumber>
    </recommendedName>
</protein>
<keyword evidence="4 8" id="KW-0378">Hydrolase</keyword>
<keyword evidence="7" id="KW-0456">Lyase</keyword>
<dbReference type="Proteomes" id="UP001321492">
    <property type="component" value="Unassembled WGS sequence"/>
</dbReference>
<evidence type="ECO:0000313" key="11">
    <source>
        <dbReference type="Proteomes" id="UP001321492"/>
    </source>
</evidence>
<feature type="region of interest" description="Disordered" evidence="9">
    <location>
        <begin position="212"/>
        <end position="243"/>
    </location>
</feature>
<evidence type="ECO:0000256" key="9">
    <source>
        <dbReference type="SAM" id="MobiDB-lite"/>
    </source>
</evidence>
<evidence type="ECO:0000256" key="5">
    <source>
        <dbReference type="ARBA" id="ARBA00023124"/>
    </source>
</evidence>